<evidence type="ECO:0000256" key="3">
    <source>
        <dbReference type="ARBA" id="ARBA00023295"/>
    </source>
</evidence>
<dbReference type="InterPro" id="IPR018077">
    <property type="entry name" value="Glyco_hydro_fam25_subgr"/>
</dbReference>
<dbReference type="InterPro" id="IPR017853">
    <property type="entry name" value="GH"/>
</dbReference>
<name>A0A8J3MTT2_9CHLR</name>
<dbReference type="GO" id="GO:0003796">
    <property type="term" value="F:lysozyme activity"/>
    <property type="evidence" value="ECO:0007669"/>
    <property type="project" value="InterPro"/>
</dbReference>
<dbReference type="GO" id="GO:0016998">
    <property type="term" value="P:cell wall macromolecule catabolic process"/>
    <property type="evidence" value="ECO:0007669"/>
    <property type="project" value="InterPro"/>
</dbReference>
<comment type="caution">
    <text evidence="5">The sequence shown here is derived from an EMBL/GenBank/DDBJ whole genome shotgun (WGS) entry which is preliminary data.</text>
</comment>
<evidence type="ECO:0000313" key="6">
    <source>
        <dbReference type="Proteomes" id="UP000612362"/>
    </source>
</evidence>
<dbReference type="Pfam" id="PF01183">
    <property type="entry name" value="Glyco_hydro_25"/>
    <property type="match status" value="1"/>
</dbReference>
<dbReference type="RefSeq" id="WP_220195343.1">
    <property type="nucleotide sequence ID" value="NZ_BNJF01000002.1"/>
</dbReference>
<dbReference type="SMART" id="SM00641">
    <property type="entry name" value="Glyco_25"/>
    <property type="match status" value="1"/>
</dbReference>
<dbReference type="Proteomes" id="UP000612362">
    <property type="component" value="Unassembled WGS sequence"/>
</dbReference>
<dbReference type="EMBL" id="BNJF01000002">
    <property type="protein sequence ID" value="GHO45928.1"/>
    <property type="molecule type" value="Genomic_DNA"/>
</dbReference>
<dbReference type="AlphaFoldDB" id="A0A8J3MTT2"/>
<keyword evidence="4" id="KW-0812">Transmembrane</keyword>
<organism evidence="5 6">
    <name type="scientific">Ktedonospora formicarum</name>
    <dbReference type="NCBI Taxonomy" id="2778364"/>
    <lineage>
        <taxon>Bacteria</taxon>
        <taxon>Bacillati</taxon>
        <taxon>Chloroflexota</taxon>
        <taxon>Ktedonobacteria</taxon>
        <taxon>Ktedonobacterales</taxon>
        <taxon>Ktedonobacteraceae</taxon>
        <taxon>Ktedonospora</taxon>
    </lineage>
</organism>
<dbReference type="PANTHER" id="PTHR34135">
    <property type="entry name" value="LYSOZYME"/>
    <property type="match status" value="1"/>
</dbReference>
<protein>
    <submittedName>
        <fullName evidence="5">Lysozyme</fullName>
    </submittedName>
</protein>
<keyword evidence="3" id="KW-0326">Glycosidase</keyword>
<proteinExistence type="inferred from homology"/>
<reference evidence="5" key="1">
    <citation type="submission" date="2020-10" db="EMBL/GenBank/DDBJ databases">
        <title>Taxonomic study of unclassified bacteria belonging to the class Ktedonobacteria.</title>
        <authorList>
            <person name="Yabe S."/>
            <person name="Wang C.M."/>
            <person name="Zheng Y."/>
            <person name="Sakai Y."/>
            <person name="Cavaletti L."/>
            <person name="Monciardini P."/>
            <person name="Donadio S."/>
        </authorList>
    </citation>
    <scope>NUCLEOTIDE SEQUENCE</scope>
    <source>
        <strain evidence="5">SOSP1-1</strain>
    </source>
</reference>
<feature type="transmembrane region" description="Helical" evidence="4">
    <location>
        <begin position="12"/>
        <end position="35"/>
    </location>
</feature>
<keyword evidence="4" id="KW-0472">Membrane</keyword>
<gene>
    <name evidence="5" type="primary">yegX</name>
    <name evidence="5" type="ORF">KSX_40910</name>
</gene>
<dbReference type="PROSITE" id="PS51904">
    <property type="entry name" value="GLYCOSYL_HYDROL_F25_2"/>
    <property type="match status" value="1"/>
</dbReference>
<evidence type="ECO:0000256" key="4">
    <source>
        <dbReference type="SAM" id="Phobius"/>
    </source>
</evidence>
<dbReference type="InterPro" id="IPR002053">
    <property type="entry name" value="Glyco_hydro_25"/>
</dbReference>
<evidence type="ECO:0000256" key="1">
    <source>
        <dbReference type="ARBA" id="ARBA00010646"/>
    </source>
</evidence>
<dbReference type="SUPFAM" id="SSF51445">
    <property type="entry name" value="(Trans)glycosidases"/>
    <property type="match status" value="1"/>
</dbReference>
<keyword evidence="4" id="KW-1133">Transmembrane helix</keyword>
<dbReference type="PANTHER" id="PTHR34135:SF2">
    <property type="entry name" value="LYSOZYME"/>
    <property type="match status" value="1"/>
</dbReference>
<evidence type="ECO:0000313" key="5">
    <source>
        <dbReference type="EMBL" id="GHO45928.1"/>
    </source>
</evidence>
<comment type="similarity">
    <text evidence="1">Belongs to the glycosyl hydrolase 25 family.</text>
</comment>
<keyword evidence="6" id="KW-1185">Reference proteome</keyword>
<keyword evidence="2" id="KW-0378">Hydrolase</keyword>
<accession>A0A8J3MTT2</accession>
<dbReference type="GO" id="GO:0009253">
    <property type="term" value="P:peptidoglycan catabolic process"/>
    <property type="evidence" value="ECO:0007669"/>
    <property type="project" value="InterPro"/>
</dbReference>
<dbReference type="GO" id="GO:0016052">
    <property type="term" value="P:carbohydrate catabolic process"/>
    <property type="evidence" value="ECO:0007669"/>
    <property type="project" value="TreeGrafter"/>
</dbReference>
<dbReference type="Gene3D" id="3.20.20.80">
    <property type="entry name" value="Glycosidases"/>
    <property type="match status" value="1"/>
</dbReference>
<evidence type="ECO:0000256" key="2">
    <source>
        <dbReference type="ARBA" id="ARBA00022801"/>
    </source>
</evidence>
<sequence>MNKAREFLKRRVWRVGLVLLCLLTVPILWYTGIIWPNSWFVLSNNVQGLDVSSYQKQIDWKHVAQTGRFTFVFIKATEGKTYQDAYFQANWRGAKDQGLLRGAYHFYIASLSGAEQADNYIHVVPKEAGMLPPVLDLEVSAKDRQVTLREITVFLNRLEHYYGMKPIIYTDLTRYAEFVKGHFEEYPLWIGEALFPIQWSNVTNWTFWQYCDRGHVPGISEPVDLDVFSAGRDKLHELVYRSISSNSE</sequence>